<comment type="caution">
    <text evidence="2">The sequence shown here is derived from an EMBL/GenBank/DDBJ whole genome shotgun (WGS) entry which is preliminary data.</text>
</comment>
<dbReference type="Pfam" id="PF01266">
    <property type="entry name" value="DAO"/>
    <property type="match status" value="1"/>
</dbReference>
<dbReference type="PANTHER" id="PTHR13847:SF185">
    <property type="entry name" value="FAD DEPENDENT OXIDOREDUCTASE SUPERFAMILY (AFU_ORTHOLOGUE AFUA_3G02360)"/>
    <property type="match status" value="1"/>
</dbReference>
<gene>
    <name evidence="2" type="ORF">C1H76_2323</name>
</gene>
<proteinExistence type="predicted"/>
<organism evidence="2 3">
    <name type="scientific">Elsinoe australis</name>
    <dbReference type="NCBI Taxonomy" id="40998"/>
    <lineage>
        <taxon>Eukaryota</taxon>
        <taxon>Fungi</taxon>
        <taxon>Dikarya</taxon>
        <taxon>Ascomycota</taxon>
        <taxon>Pezizomycotina</taxon>
        <taxon>Dothideomycetes</taxon>
        <taxon>Dothideomycetidae</taxon>
        <taxon>Myriangiales</taxon>
        <taxon>Elsinoaceae</taxon>
        <taxon>Elsinoe</taxon>
    </lineage>
</organism>
<dbReference type="Gene3D" id="3.50.50.60">
    <property type="entry name" value="FAD/NAD(P)-binding domain"/>
    <property type="match status" value="1"/>
</dbReference>
<sequence>MSSTVIIGAGIIGCSTAFYLTEHEDVDATSIHLVESSPEFFASASGKSGGFLAEDWFSPPVAPLGELSFRLHKELADQNDGRANWGYSLTTGTSYVEPVKVNTNPNGGDWLQEGRSRADVAGAHEFRNGDGPAWLARRHGDSVDTIGEQGSAAQVDPLRLSQFLLGKCRERYVQIHQPAYVASIITDDEGKLTTVNIKYDAGEEVEVPCQRLLITAGAWTGRVFKQLFPRSKKEIPVTRYAGHSLVLRSPRWSTADEAKGCHAVFSSMRTGFSPEVFSRIGGEIYIAGLNDGSLELPERATDAKIDNASIAQLKEMSRKLLSSQQNPDDLEVIREGLCFRPVTRNGTPIISKIEERHLAGLQADSKNGGGVYVAAGHGPWGISLSLGTGKVMSEMLKGQKTSANVSRLALR</sequence>
<name>A0A4U7B328_9PEZI</name>
<evidence type="ECO:0000313" key="2">
    <source>
        <dbReference type="EMBL" id="TKX25673.1"/>
    </source>
</evidence>
<accession>A0A4U7B328</accession>
<dbReference type="AlphaFoldDB" id="A0A4U7B328"/>
<dbReference type="GO" id="GO:0042147">
    <property type="term" value="P:retrograde transport, endosome to Golgi"/>
    <property type="evidence" value="ECO:0007669"/>
    <property type="project" value="TreeGrafter"/>
</dbReference>
<dbReference type="Gene3D" id="3.30.9.10">
    <property type="entry name" value="D-Amino Acid Oxidase, subunit A, domain 2"/>
    <property type="match status" value="1"/>
</dbReference>
<dbReference type="InterPro" id="IPR036188">
    <property type="entry name" value="FAD/NAD-bd_sf"/>
</dbReference>
<dbReference type="GO" id="GO:0005829">
    <property type="term" value="C:cytosol"/>
    <property type="evidence" value="ECO:0007669"/>
    <property type="project" value="GOC"/>
</dbReference>
<dbReference type="EMBL" id="PTQR01000028">
    <property type="protein sequence ID" value="TKX25673.1"/>
    <property type="molecule type" value="Genomic_DNA"/>
</dbReference>
<dbReference type="GO" id="GO:0005770">
    <property type="term" value="C:late endosome"/>
    <property type="evidence" value="ECO:0007669"/>
    <property type="project" value="TreeGrafter"/>
</dbReference>
<evidence type="ECO:0000313" key="3">
    <source>
        <dbReference type="Proteomes" id="UP000308133"/>
    </source>
</evidence>
<reference evidence="2 3" key="1">
    <citation type="submission" date="2018-02" db="EMBL/GenBank/DDBJ databases">
        <title>Draft genome sequences of Elsinoe sp., causing black scab on jojoba.</title>
        <authorList>
            <person name="Stodart B."/>
            <person name="Jeffress S."/>
            <person name="Ash G."/>
            <person name="Arun Chinnappa K."/>
        </authorList>
    </citation>
    <scope>NUCLEOTIDE SEQUENCE [LARGE SCALE GENOMIC DNA]</scope>
    <source>
        <strain evidence="2 3">Hillstone_2</strain>
    </source>
</reference>
<dbReference type="Proteomes" id="UP000308133">
    <property type="component" value="Unassembled WGS sequence"/>
</dbReference>
<protein>
    <submittedName>
        <fullName evidence="2">Oxidoreductase-like protein 15</fullName>
    </submittedName>
</protein>
<evidence type="ECO:0000259" key="1">
    <source>
        <dbReference type="Pfam" id="PF01266"/>
    </source>
</evidence>
<dbReference type="PANTHER" id="PTHR13847">
    <property type="entry name" value="SARCOSINE DEHYDROGENASE-RELATED"/>
    <property type="match status" value="1"/>
</dbReference>
<feature type="domain" description="FAD dependent oxidoreductase" evidence="1">
    <location>
        <begin position="5"/>
        <end position="395"/>
    </location>
</feature>
<dbReference type="SUPFAM" id="SSF51905">
    <property type="entry name" value="FAD/NAD(P)-binding domain"/>
    <property type="match status" value="1"/>
</dbReference>
<dbReference type="InterPro" id="IPR006076">
    <property type="entry name" value="FAD-dep_OxRdtase"/>
</dbReference>